<evidence type="ECO:0000313" key="6">
    <source>
        <dbReference type="Proteomes" id="UP000321907"/>
    </source>
</evidence>
<dbReference type="PROSITE" id="PS50093">
    <property type="entry name" value="PKD"/>
    <property type="match status" value="1"/>
</dbReference>
<protein>
    <submittedName>
        <fullName evidence="5">T9SS type B sorting domain-containing protein</fullName>
    </submittedName>
</protein>
<sequence>MFNDGQAPLTALGFCRQRVRGFSSHKLPLSPGTICCSLMILFTIRAFSGEAAGAMNDRSNISPMPQFYARLLFFFLGLFTLSSAVDAQNIRISQGGRINTCTGVLFDSGGAGGDHAANGTTHQITICSDDGGALSHIRVDFTELNIDGELTVYGGDDTSAPVQTTINSGDSPGFNVTATQSNPTGCLTFVFTSTGTGAGWSASISCVRSCQSIDGIITTVPAQMPATNGYVDICPGDEIIFTAEGVYAENNLRYTQSDATSFFSWNFQDGTIEEGFGLTSISHIYDDPGGYLAQLTIRDADGCENSTRISQRVRVAPPPVFSSPDNLPSSLCVGEEVILTVGRDGSPNSIDYNPTPVEFSFNTSQSFTELTFLPDGNGSEYSSPLVFSNFNPGQTLGQASDLVRICATMEHSYLGDLDIWITCPDGSILDLHRYSTSDDVQRQLLGQGDQDTNTPDPPGRYCWTATAPRTMAQHVSQFNIGSDQTMPEIDYAAEESFNTLVGCPLNGEWALNIRDNLTNDNGYIYEWSIEFVNSLYPNQETFVVPVNDFRFEDFDNFSFYGTDSVIFAGQNPGPNSIRIVSTDDYGCVYDTSVTINILPPYDPACANCGPLVDREVLDTSICLGESFTPDVIGAMATDTFITFESFANAPFGNAFYPDDMTAFLNDIVITDFTPDRITNVAADLSSICVNLENTGDLDDVTIQIIAPNGRVLTLVENFGGNGEDLTQTCFSPTATTPLSSGTAPYTGTFAPIGGNWTAFNNSPINGTWQLLAFDRQGNDLGELIGWSLSLNYDRGFTYEWLPNDGNLSCTDCPNPTITPDGPATYTLNVMTAAGCTDMATVNVSISTLDISVTEVLTNPSCPGTMTGAIDVTVTGSAPSYNYIWNDGVITEDRTFVGAGTYTLTISNDQGCEETFSYMLTERPALVATLDEVIDASCFGASNGEIRVTTTGGTPPYTFSWDDPNAQVDEDAGALTTGTYNLLVTDALGCTTTLQAVVDQPDQLAITFRSSDVTCRDGDDGNAVALPTGGNGIYSYMWQTGSDQDSVFNLTAGTYEVTVTDSNGCTASNTVTIDQPATPLTATVVQDRQGCFEASANQATVTPSGGTPGYSYLWSNGETTATALALPSGLNTVMVTDDGGCVETFSVTLEDLPEITVNIIANLPSCNDRTDGRLGAIPMGGAGTVESDYTYQWSNGQSGVAISNLPGDLLYRVTVTGPRGCTGEGERFLNAPPPITFTADETPVTCFGESNGALTIANISGPNPGNYDLQWGPEAGNSTAAMVSGLPAGDNYTLRITDVDGCTIDTVLRITEPTELTTSINKFDVSCFGETDGRISALGNGGAGGYIYEWSTGSGQNQIVSLPAGSYELTVTDGNQCEDISTVEIVQPSAISISATSTAAICEGEATGTINITGGGGRQPYVYGLENQGFTRNSMFIGLQAGEYIAFVRDSSGCQTSSVVQVSDGPEFSLMLPADTTIIFGDSIDLIPTIVGGIDSLIYNWTGSYGGTLDCEDCPTPNAMPEYEIDYSLVVADANGCTAEDRFRVSVRKIREVAVPTGFSPNGDASNDVLIVHGRPGTQVVSFTVFDRWANVLYEASDFAVNDASMGWDGTVNMEPVNAGVYLYKIVVRYDDDSEEVLSGETTLIR</sequence>
<evidence type="ECO:0000256" key="1">
    <source>
        <dbReference type="ARBA" id="ARBA00022670"/>
    </source>
</evidence>
<evidence type="ECO:0000259" key="4">
    <source>
        <dbReference type="PROSITE" id="PS51829"/>
    </source>
</evidence>
<dbReference type="Gene3D" id="2.60.120.260">
    <property type="entry name" value="Galactose-binding domain-like"/>
    <property type="match status" value="2"/>
</dbReference>
<dbReference type="InterPro" id="IPR035986">
    <property type="entry name" value="PKD_dom_sf"/>
</dbReference>
<reference evidence="5 6" key="1">
    <citation type="submission" date="2019-08" db="EMBL/GenBank/DDBJ databases">
        <title>Lewinella sp. strain SSH13 Genome sequencing and assembly.</title>
        <authorList>
            <person name="Kim I."/>
        </authorList>
    </citation>
    <scope>NUCLEOTIDE SEQUENCE [LARGE SCALE GENOMIC DNA]</scope>
    <source>
        <strain evidence="5 6">SSH13</strain>
    </source>
</reference>
<dbReference type="NCBIfam" id="TIGR04131">
    <property type="entry name" value="Bac_Flav_CTERM"/>
    <property type="match status" value="1"/>
</dbReference>
<dbReference type="GO" id="GO:0004252">
    <property type="term" value="F:serine-type endopeptidase activity"/>
    <property type="evidence" value="ECO:0007669"/>
    <property type="project" value="InterPro"/>
</dbReference>
<feature type="domain" description="PKD" evidence="3">
    <location>
        <begin position="263"/>
        <end position="320"/>
    </location>
</feature>
<dbReference type="InterPro" id="IPR008979">
    <property type="entry name" value="Galactose-bd-like_sf"/>
</dbReference>
<keyword evidence="2" id="KW-0378">Hydrolase</keyword>
<dbReference type="Proteomes" id="UP000321907">
    <property type="component" value="Unassembled WGS sequence"/>
</dbReference>
<feature type="domain" description="P/Homo B" evidence="4">
    <location>
        <begin position="355"/>
        <end position="541"/>
    </location>
</feature>
<evidence type="ECO:0000256" key="2">
    <source>
        <dbReference type="ARBA" id="ARBA00022801"/>
    </source>
</evidence>
<dbReference type="Gene3D" id="2.60.40.740">
    <property type="match status" value="4"/>
</dbReference>
<name>A0A5C7FYV6_9BACT</name>
<dbReference type="SUPFAM" id="SSF49785">
    <property type="entry name" value="Galactose-binding domain-like"/>
    <property type="match status" value="2"/>
</dbReference>
<evidence type="ECO:0000259" key="3">
    <source>
        <dbReference type="PROSITE" id="PS50093"/>
    </source>
</evidence>
<dbReference type="EMBL" id="VOXD01000007">
    <property type="protein sequence ID" value="TXF90371.1"/>
    <property type="molecule type" value="Genomic_DNA"/>
</dbReference>
<dbReference type="PROSITE" id="PS51829">
    <property type="entry name" value="P_HOMO_B"/>
    <property type="match status" value="1"/>
</dbReference>
<keyword evidence="6" id="KW-1185">Reference proteome</keyword>
<dbReference type="Pfam" id="PF13585">
    <property type="entry name" value="CHU_C"/>
    <property type="match status" value="1"/>
</dbReference>
<gene>
    <name evidence="5" type="ORF">FUA23_06160</name>
</gene>
<comment type="caution">
    <text evidence="5">The sequence shown here is derived from an EMBL/GenBank/DDBJ whole genome shotgun (WGS) entry which is preliminary data.</text>
</comment>
<dbReference type="InterPro" id="IPR025667">
    <property type="entry name" value="SprB_repeat"/>
</dbReference>
<dbReference type="OrthoDB" id="9765926at2"/>
<dbReference type="Gene3D" id="2.60.40.10">
    <property type="entry name" value="Immunoglobulins"/>
    <property type="match status" value="1"/>
</dbReference>
<dbReference type="InterPro" id="IPR000601">
    <property type="entry name" value="PKD_dom"/>
</dbReference>
<dbReference type="Pfam" id="PF18911">
    <property type="entry name" value="PKD_4"/>
    <property type="match status" value="1"/>
</dbReference>
<organism evidence="5 6">
    <name type="scientific">Neolewinella aurantiaca</name>
    <dbReference type="NCBI Taxonomy" id="2602767"/>
    <lineage>
        <taxon>Bacteria</taxon>
        <taxon>Pseudomonadati</taxon>
        <taxon>Bacteroidota</taxon>
        <taxon>Saprospiria</taxon>
        <taxon>Saprospirales</taxon>
        <taxon>Lewinellaceae</taxon>
        <taxon>Neolewinella</taxon>
    </lineage>
</organism>
<proteinExistence type="predicted"/>
<dbReference type="InterPro" id="IPR002884">
    <property type="entry name" value="P_dom"/>
</dbReference>
<keyword evidence="1" id="KW-0645">Protease</keyword>
<dbReference type="InterPro" id="IPR013783">
    <property type="entry name" value="Ig-like_fold"/>
</dbReference>
<dbReference type="Pfam" id="PF13573">
    <property type="entry name" value="SprB"/>
    <property type="match status" value="5"/>
</dbReference>
<accession>A0A5C7FYV6</accession>
<evidence type="ECO:0000313" key="5">
    <source>
        <dbReference type="EMBL" id="TXF90371.1"/>
    </source>
</evidence>
<dbReference type="InterPro" id="IPR026341">
    <property type="entry name" value="T9SS_type_B"/>
</dbReference>
<dbReference type="GO" id="GO:0006508">
    <property type="term" value="P:proteolysis"/>
    <property type="evidence" value="ECO:0007669"/>
    <property type="project" value="UniProtKB-KW"/>
</dbReference>
<dbReference type="Pfam" id="PF01483">
    <property type="entry name" value="P_proprotein"/>
    <property type="match status" value="1"/>
</dbReference>
<dbReference type="SUPFAM" id="SSF49299">
    <property type="entry name" value="PKD domain"/>
    <property type="match status" value="1"/>
</dbReference>